<gene>
    <name evidence="1" type="ORF">S03H2_40143</name>
</gene>
<evidence type="ECO:0000313" key="1">
    <source>
        <dbReference type="EMBL" id="GAH54269.1"/>
    </source>
</evidence>
<dbReference type="AlphaFoldDB" id="X1HK97"/>
<feature type="non-terminal residue" evidence="1">
    <location>
        <position position="1"/>
    </location>
</feature>
<reference evidence="1" key="1">
    <citation type="journal article" date="2014" name="Front. Microbiol.">
        <title>High frequency of phylogenetically diverse reductive dehalogenase-homologous genes in deep subseafloor sedimentary metagenomes.</title>
        <authorList>
            <person name="Kawai M."/>
            <person name="Futagami T."/>
            <person name="Toyoda A."/>
            <person name="Takaki Y."/>
            <person name="Nishi S."/>
            <person name="Hori S."/>
            <person name="Arai W."/>
            <person name="Tsubouchi T."/>
            <person name="Morono Y."/>
            <person name="Uchiyama I."/>
            <person name="Ito T."/>
            <person name="Fujiyama A."/>
            <person name="Inagaki F."/>
            <person name="Takami H."/>
        </authorList>
    </citation>
    <scope>NUCLEOTIDE SEQUENCE</scope>
    <source>
        <strain evidence="1">Expedition CK06-06</strain>
    </source>
</reference>
<sequence>FETRDINDFRSIMTVIDTLIEERMLSSAKIELELLEKD</sequence>
<comment type="caution">
    <text evidence="1">The sequence shown here is derived from an EMBL/GenBank/DDBJ whole genome shotgun (WGS) entry which is preliminary data.</text>
</comment>
<name>X1HK97_9ZZZZ</name>
<protein>
    <submittedName>
        <fullName evidence="1">Uncharacterized protein</fullName>
    </submittedName>
</protein>
<dbReference type="EMBL" id="BARU01024870">
    <property type="protein sequence ID" value="GAH54269.1"/>
    <property type="molecule type" value="Genomic_DNA"/>
</dbReference>
<accession>X1HK97</accession>
<organism evidence="1">
    <name type="scientific">marine sediment metagenome</name>
    <dbReference type="NCBI Taxonomy" id="412755"/>
    <lineage>
        <taxon>unclassified sequences</taxon>
        <taxon>metagenomes</taxon>
        <taxon>ecological metagenomes</taxon>
    </lineage>
</organism>
<proteinExistence type="predicted"/>